<dbReference type="SUPFAM" id="SSF52833">
    <property type="entry name" value="Thioredoxin-like"/>
    <property type="match status" value="1"/>
</dbReference>
<dbReference type="AlphaFoldDB" id="A0A2S7SS28"/>
<reference evidence="1 2" key="1">
    <citation type="submission" date="2018-01" db="EMBL/GenBank/DDBJ databases">
        <title>A novel member of the phylum Bacteroidetes isolated from glacier ice.</title>
        <authorList>
            <person name="Liu Q."/>
            <person name="Xin Y.-H."/>
        </authorList>
    </citation>
    <scope>NUCLEOTIDE SEQUENCE [LARGE SCALE GENOMIC DNA]</scope>
    <source>
        <strain evidence="1 2">RB1R16</strain>
    </source>
</reference>
<dbReference type="Proteomes" id="UP000239872">
    <property type="component" value="Unassembled WGS sequence"/>
</dbReference>
<organism evidence="1 2">
    <name type="scientific">Flavipsychrobacter stenotrophus</name>
    <dbReference type="NCBI Taxonomy" id="2077091"/>
    <lineage>
        <taxon>Bacteria</taxon>
        <taxon>Pseudomonadati</taxon>
        <taxon>Bacteroidota</taxon>
        <taxon>Chitinophagia</taxon>
        <taxon>Chitinophagales</taxon>
        <taxon>Chitinophagaceae</taxon>
        <taxon>Flavipsychrobacter</taxon>
    </lineage>
</organism>
<proteinExistence type="predicted"/>
<accession>A0A2S7SS28</accession>
<evidence type="ECO:0000313" key="1">
    <source>
        <dbReference type="EMBL" id="PQJ09722.1"/>
    </source>
</evidence>
<dbReference type="InterPro" id="IPR036249">
    <property type="entry name" value="Thioredoxin-like_sf"/>
</dbReference>
<dbReference type="Gene3D" id="3.40.30.10">
    <property type="entry name" value="Glutaredoxin"/>
    <property type="match status" value="1"/>
</dbReference>
<comment type="caution">
    <text evidence="1">The sequence shown here is derived from an EMBL/GenBank/DDBJ whole genome shotgun (WGS) entry which is preliminary data.</text>
</comment>
<name>A0A2S7SS28_9BACT</name>
<dbReference type="EMBL" id="PPSL01000005">
    <property type="protein sequence ID" value="PQJ09722.1"/>
    <property type="molecule type" value="Genomic_DNA"/>
</dbReference>
<gene>
    <name evidence="1" type="ORF">CJD36_017485</name>
</gene>
<keyword evidence="2" id="KW-1185">Reference proteome</keyword>
<evidence type="ECO:0000313" key="2">
    <source>
        <dbReference type="Proteomes" id="UP000239872"/>
    </source>
</evidence>
<sequence>MLCKPSMLGPLLSDLEHIPTYGDFFKKVEPMLIMPEYVSMKQNVFALAAVLDKDATAENWDKDTRPLLELGYTAEDLATAKEFMLNKHYEHPTYRSVFFEYTSVRKAIEEKLAQQKRDSVATALDAIKTTFAPYCDISQLKSTDYNTVAFTNYEAGMQCAKKMHRPVLIFFNAFNSVNSRKMVKAVLADAAVKSMLEQNYVLIDLLCDDREPLPKSKEHFSKALNMQIATIGLANAELELATYKSEYVPFFVVLNSVGKKVATIGYTNLPKEMMTVLMKGIGK</sequence>
<protein>
    <recommendedName>
        <fullName evidence="3">Thioredoxin-like fold domain-containing protein</fullName>
    </recommendedName>
</protein>
<dbReference type="Pfam" id="PF13899">
    <property type="entry name" value="Thioredoxin_7"/>
    <property type="match status" value="1"/>
</dbReference>
<evidence type="ECO:0008006" key="3">
    <source>
        <dbReference type="Google" id="ProtNLM"/>
    </source>
</evidence>